<keyword evidence="4 7" id="KW-1133">Transmembrane helix</keyword>
<dbReference type="PRINTS" id="PR00783">
    <property type="entry name" value="MINTRINSICP"/>
</dbReference>
<dbReference type="SUPFAM" id="SSF81338">
    <property type="entry name" value="Aquaporin-like"/>
    <property type="match status" value="1"/>
</dbReference>
<feature type="transmembrane region" description="Helical" evidence="7">
    <location>
        <begin position="199"/>
        <end position="219"/>
    </location>
</feature>
<evidence type="ECO:0000256" key="3">
    <source>
        <dbReference type="ARBA" id="ARBA00022692"/>
    </source>
</evidence>
<gene>
    <name evidence="8" type="ORF">HHL21_05210</name>
</gene>
<evidence type="ECO:0000313" key="9">
    <source>
        <dbReference type="Proteomes" id="UP000583752"/>
    </source>
</evidence>
<accession>A0A848HHG2</accession>
<keyword evidence="5 7" id="KW-0472">Membrane</keyword>
<dbReference type="InterPro" id="IPR034294">
    <property type="entry name" value="Aquaporin_transptr"/>
</dbReference>
<dbReference type="InterPro" id="IPR023271">
    <property type="entry name" value="Aquaporin-like"/>
</dbReference>
<evidence type="ECO:0000256" key="6">
    <source>
        <dbReference type="RuleBase" id="RU000477"/>
    </source>
</evidence>
<dbReference type="RefSeq" id="WP_169464188.1">
    <property type="nucleotide sequence ID" value="NZ_JABBGG010000002.1"/>
</dbReference>
<evidence type="ECO:0000256" key="2">
    <source>
        <dbReference type="ARBA" id="ARBA00022448"/>
    </source>
</evidence>
<dbReference type="GO" id="GO:0015267">
    <property type="term" value="F:channel activity"/>
    <property type="evidence" value="ECO:0007669"/>
    <property type="project" value="InterPro"/>
</dbReference>
<keyword evidence="2 6" id="KW-0813">Transport</keyword>
<evidence type="ECO:0000256" key="1">
    <source>
        <dbReference type="ARBA" id="ARBA00004141"/>
    </source>
</evidence>
<evidence type="ECO:0000256" key="4">
    <source>
        <dbReference type="ARBA" id="ARBA00022989"/>
    </source>
</evidence>
<proteinExistence type="inferred from homology"/>
<dbReference type="PROSITE" id="PS00221">
    <property type="entry name" value="MIP"/>
    <property type="match status" value="1"/>
</dbReference>
<evidence type="ECO:0000256" key="7">
    <source>
        <dbReference type="SAM" id="Phobius"/>
    </source>
</evidence>
<reference evidence="8 9" key="1">
    <citation type="submission" date="2020-04" db="EMBL/GenBank/DDBJ databases">
        <title>Massilia sp. RP-1-19 isolated from soil.</title>
        <authorList>
            <person name="Dahal R.H."/>
        </authorList>
    </citation>
    <scope>NUCLEOTIDE SEQUENCE [LARGE SCALE GENOMIC DNA]</scope>
    <source>
        <strain evidence="8 9">RP-1-19</strain>
    </source>
</reference>
<comment type="similarity">
    <text evidence="6">Belongs to the MIP/aquaporin (TC 1.A.8) family.</text>
</comment>
<organism evidence="8 9">
    <name type="scientific">Massilia polaris</name>
    <dbReference type="NCBI Taxonomy" id="2728846"/>
    <lineage>
        <taxon>Bacteria</taxon>
        <taxon>Pseudomonadati</taxon>
        <taxon>Pseudomonadota</taxon>
        <taxon>Betaproteobacteria</taxon>
        <taxon>Burkholderiales</taxon>
        <taxon>Oxalobacteraceae</taxon>
        <taxon>Telluria group</taxon>
        <taxon>Massilia</taxon>
    </lineage>
</organism>
<dbReference type="Pfam" id="PF00230">
    <property type="entry name" value="MIP"/>
    <property type="match status" value="1"/>
</dbReference>
<dbReference type="GO" id="GO:0016020">
    <property type="term" value="C:membrane"/>
    <property type="evidence" value="ECO:0007669"/>
    <property type="project" value="UniProtKB-SubCell"/>
</dbReference>
<keyword evidence="9" id="KW-1185">Reference proteome</keyword>
<evidence type="ECO:0000256" key="5">
    <source>
        <dbReference type="ARBA" id="ARBA00023136"/>
    </source>
</evidence>
<dbReference type="Proteomes" id="UP000583752">
    <property type="component" value="Unassembled WGS sequence"/>
</dbReference>
<feature type="transmembrane region" description="Helical" evidence="7">
    <location>
        <begin position="158"/>
        <end position="179"/>
    </location>
</feature>
<evidence type="ECO:0000313" key="8">
    <source>
        <dbReference type="EMBL" id="NML60497.1"/>
    </source>
</evidence>
<feature type="transmembrane region" description="Helical" evidence="7">
    <location>
        <begin position="44"/>
        <end position="68"/>
    </location>
</feature>
<dbReference type="PANTHER" id="PTHR45724:SF13">
    <property type="entry name" value="AQUAPORIN NIP1-1-RELATED"/>
    <property type="match status" value="1"/>
</dbReference>
<dbReference type="EMBL" id="JABBGG010000002">
    <property type="protein sequence ID" value="NML60497.1"/>
    <property type="molecule type" value="Genomic_DNA"/>
</dbReference>
<keyword evidence="3 6" id="KW-0812">Transmembrane</keyword>
<feature type="transmembrane region" description="Helical" evidence="7">
    <location>
        <begin position="12"/>
        <end position="32"/>
    </location>
</feature>
<protein>
    <submittedName>
        <fullName evidence="8">Aquaporin family protein</fullName>
    </submittedName>
</protein>
<dbReference type="InterPro" id="IPR000425">
    <property type="entry name" value="MIP"/>
</dbReference>
<comment type="subcellular location">
    <subcellularLocation>
        <location evidence="1">Membrane</location>
        <topology evidence="1">Multi-pass membrane protein</topology>
    </subcellularLocation>
</comment>
<dbReference type="InterPro" id="IPR022357">
    <property type="entry name" value="MIP_CS"/>
</dbReference>
<dbReference type="Gene3D" id="1.20.1080.10">
    <property type="entry name" value="Glycerol uptake facilitator protein"/>
    <property type="match status" value="1"/>
</dbReference>
<dbReference type="AlphaFoldDB" id="A0A848HHG2"/>
<feature type="transmembrane region" description="Helical" evidence="7">
    <location>
        <begin position="89"/>
        <end position="109"/>
    </location>
</feature>
<sequence>MNSRSNTARRLVAEGLGTAFLLAVVVGSGIMAERLAGGNVAIALLANTIATGAGLAALILTFGPISGAHFNPAVTLSEAWQRNMPAREVLPYIAVQLIGAFAGVMAAHLMFEAPLLFASAHERSGPAQWWSEFVATFGLLAVIIGCSRSRPAITPFAVAAYITAAYWFTASTSFANPAVTLARAASDTFAGIRPVDAPGFILAQLAGAAAATMVFCWLYPAAPKDATIAGTVAPGDFDSTAGQA</sequence>
<feature type="transmembrane region" description="Helical" evidence="7">
    <location>
        <begin position="129"/>
        <end position="146"/>
    </location>
</feature>
<name>A0A848HHG2_9BURK</name>
<comment type="caution">
    <text evidence="8">The sequence shown here is derived from an EMBL/GenBank/DDBJ whole genome shotgun (WGS) entry which is preliminary data.</text>
</comment>
<dbReference type="PANTHER" id="PTHR45724">
    <property type="entry name" value="AQUAPORIN NIP2-1"/>
    <property type="match status" value="1"/>
</dbReference>